<evidence type="ECO:0000313" key="4">
    <source>
        <dbReference type="Proteomes" id="UP000177273"/>
    </source>
</evidence>
<comment type="caution">
    <text evidence="3">The sequence shown here is derived from an EMBL/GenBank/DDBJ whole genome shotgun (WGS) entry which is preliminary data.</text>
</comment>
<evidence type="ECO:0008006" key="5">
    <source>
        <dbReference type="Google" id="ProtNLM"/>
    </source>
</evidence>
<dbReference type="AlphaFoldDB" id="A0A9Q5NYW3"/>
<feature type="region of interest" description="Disordered" evidence="1">
    <location>
        <begin position="280"/>
        <end position="309"/>
    </location>
</feature>
<keyword evidence="2" id="KW-0732">Signal</keyword>
<feature type="compositionally biased region" description="Basic and acidic residues" evidence="1">
    <location>
        <begin position="283"/>
        <end position="294"/>
    </location>
</feature>
<dbReference type="Proteomes" id="UP000177273">
    <property type="component" value="Unassembled WGS sequence"/>
</dbReference>
<name>A0A9Q5NYW3_9LACT</name>
<gene>
    <name evidence="3" type="ORF">BG262_05815</name>
</gene>
<evidence type="ECO:0000256" key="2">
    <source>
        <dbReference type="SAM" id="SignalP"/>
    </source>
</evidence>
<evidence type="ECO:0000256" key="1">
    <source>
        <dbReference type="SAM" id="MobiDB-lite"/>
    </source>
</evidence>
<dbReference type="EMBL" id="MKIQ01000029">
    <property type="protein sequence ID" value="OFI46000.1"/>
    <property type="molecule type" value="Genomic_DNA"/>
</dbReference>
<evidence type="ECO:0000313" key="3">
    <source>
        <dbReference type="EMBL" id="OFI46000.1"/>
    </source>
</evidence>
<dbReference type="PROSITE" id="PS51257">
    <property type="entry name" value="PROKAR_LIPOPROTEIN"/>
    <property type="match status" value="1"/>
</dbReference>
<sequence>MKKLFKRSLLVATLAVPMLLSGCTKSAKDEYFDLMSKNADNNEISMNIKLNKIDAAGSNFSEMLNTNDPIKIDGIIDRKDQAMSLNLKYNGIDANAVIANKEIYINGETVAPFIIMQGRSQIESLNGLIDTDKLMANLEKKIKDKLNGKYISIDGGEDISTEDFASLFETPTSFDFSKAKDYFDKEKFTKDGDKITLKLNKDDVSKIVSDIDKDIKDDKKASDDDKKAFEDFKKFWNQNEKNITKFDLETTMNTKEPSKTSNKISIDGKLNEDKVSIDATVDQDSKKSDKKVEKPSSSNILTSDEASKEVNKAIEDAITEAANSAKNDKDAA</sequence>
<dbReference type="RefSeq" id="WP_070788470.1">
    <property type="nucleotide sequence ID" value="NZ_MKIQ01000029.1"/>
</dbReference>
<organism evidence="3 4">
    <name type="scientific">Floricoccus penangensis</name>
    <dbReference type="NCBI Taxonomy" id="1859475"/>
    <lineage>
        <taxon>Bacteria</taxon>
        <taxon>Bacillati</taxon>
        <taxon>Bacillota</taxon>
        <taxon>Bacilli</taxon>
        <taxon>Lactobacillales</taxon>
        <taxon>Streptococcaceae</taxon>
        <taxon>Floricoccus</taxon>
    </lineage>
</organism>
<keyword evidence="4" id="KW-1185">Reference proteome</keyword>
<proteinExistence type="predicted"/>
<protein>
    <recommendedName>
        <fullName evidence="5">Lipoprotein</fullName>
    </recommendedName>
</protein>
<feature type="chain" id="PRO_5040232934" description="Lipoprotein" evidence="2">
    <location>
        <begin position="28"/>
        <end position="332"/>
    </location>
</feature>
<dbReference type="OrthoDB" id="2219431at2"/>
<accession>A0A9Q5NYW3</accession>
<reference evidence="4" key="1">
    <citation type="submission" date="2016-09" db="EMBL/GenBank/DDBJ databases">
        <title>Draft genome sequence of a novel species of the family Streptococcaceae isolated from flowers.</title>
        <authorList>
            <person name="Chuah L.-O."/>
            <person name="Yap K.-P."/>
            <person name="Thong K.L."/>
            <person name="Liong M.T."/>
            <person name="Ahmad R."/>
            <person name="Rusul G."/>
        </authorList>
    </citation>
    <scope>NUCLEOTIDE SEQUENCE [LARGE SCALE GENOMIC DNA]</scope>
    <source>
        <strain evidence="4">HibF3</strain>
    </source>
</reference>
<feature type="signal peptide" evidence="2">
    <location>
        <begin position="1"/>
        <end position="27"/>
    </location>
</feature>